<evidence type="ECO:0000313" key="1">
    <source>
        <dbReference type="EMBL" id="PHV71666.1"/>
    </source>
</evidence>
<evidence type="ECO:0000313" key="2">
    <source>
        <dbReference type="Proteomes" id="UP000224460"/>
    </source>
</evidence>
<keyword evidence="2" id="KW-1185">Reference proteome</keyword>
<proteinExistence type="predicted"/>
<accession>A0AC61DFX4</accession>
<comment type="caution">
    <text evidence="1">The sequence shown here is derived from an EMBL/GenBank/DDBJ whole genome shotgun (WGS) entry which is preliminary data.</text>
</comment>
<organism evidence="1 2">
    <name type="scientific">Sporanaerobium hydrogeniformans</name>
    <dbReference type="NCBI Taxonomy" id="3072179"/>
    <lineage>
        <taxon>Bacteria</taxon>
        <taxon>Bacillati</taxon>
        <taxon>Bacillota</taxon>
        <taxon>Clostridia</taxon>
        <taxon>Lachnospirales</taxon>
        <taxon>Lachnospiraceae</taxon>
        <taxon>Sporanaerobium</taxon>
    </lineage>
</organism>
<reference evidence="1" key="1">
    <citation type="submission" date="2017-10" db="EMBL/GenBank/DDBJ databases">
        <title>Genome sequence of cellulolytic Lachnospiraceae bacterium XHS1971 isolated from hotspring sediment.</title>
        <authorList>
            <person name="Vasudevan G."/>
            <person name="Joshi A.J."/>
            <person name="Hivarkar S."/>
            <person name="Lanjekar V.B."/>
            <person name="Dhakephalkar P.K."/>
            <person name="Dagar S."/>
        </authorList>
    </citation>
    <scope>NUCLEOTIDE SEQUENCE</scope>
    <source>
        <strain evidence="1">XHS1971</strain>
    </source>
</reference>
<name>A0AC61DFX4_9FIRM</name>
<protein>
    <submittedName>
        <fullName evidence="1">Uncharacterized protein</fullName>
    </submittedName>
</protein>
<dbReference type="Proteomes" id="UP000224460">
    <property type="component" value="Unassembled WGS sequence"/>
</dbReference>
<gene>
    <name evidence="1" type="ORF">CS063_03645</name>
</gene>
<sequence length="204" mass="23300">MLKMISEDFSFILVRNRLISEEDREVYIYGIELLLTGLVTTLFLIFLGIIFNQLAFTLLFMLIMVTVRGYSGGYHANSYNRCFLVTSLGCLVGIVLSMRLQVALKLGASLVFLIIALVVLGYVGSINSFKNPKTLEEMKKRKRKVRLLISFNAGLAGLFILSNSEAYGVYYFAIAYTLFFITLLMVIELLQRRYLDEYMERKSS</sequence>
<dbReference type="EMBL" id="PEDL01000002">
    <property type="protein sequence ID" value="PHV71666.1"/>
    <property type="molecule type" value="Genomic_DNA"/>
</dbReference>